<accession>A0A9J6FLB3</accession>
<dbReference type="SMART" id="SM00225">
    <property type="entry name" value="BTB"/>
    <property type="match status" value="1"/>
</dbReference>
<sequence length="360" mass="40552">MAAPDGWCRTERKVIDFTYTWTIPNFSFNQYGCGEKVESGVFSSGCYEDVKWRLQMYPNGRDEYSKGYVSLILWLAESRHNEALAKSTVSIVNVDGKATNTRSSGPRQDRIIVGASWGWYKFVSKKALVKPNSKLLCDGRLAILCKVSISEGALDTVWERNTASEVNVPSCQLSEDFNRLFESEQFGDVVFKIGDIELRAHKGILAARCTVFASMFEHEMAETIQSEVDITDIDHEVFREMLRFIYTGQAPEIEKFPMELLVAANKYALERLKVMCEEVALLHLSEENAAEMLVLADMHGAHKLKRQALECIFAHASDVQKTAGWKMISGHPALALEVSMELFKRATSAKGPPAKRMKKK</sequence>
<dbReference type="FunFam" id="3.30.710.10:FF:000159">
    <property type="entry name" value="Speckle-type POZ protein B"/>
    <property type="match status" value="1"/>
</dbReference>
<dbReference type="PROSITE" id="PS50097">
    <property type="entry name" value="BTB"/>
    <property type="match status" value="1"/>
</dbReference>
<evidence type="ECO:0000259" key="2">
    <source>
        <dbReference type="PROSITE" id="PS50144"/>
    </source>
</evidence>
<dbReference type="OrthoDB" id="6418792at2759"/>
<evidence type="ECO:0000259" key="1">
    <source>
        <dbReference type="PROSITE" id="PS50097"/>
    </source>
</evidence>
<protein>
    <recommendedName>
        <fullName evidence="5">Speckle-type POZ protein</fullName>
    </recommendedName>
</protein>
<dbReference type="Pfam" id="PF22486">
    <property type="entry name" value="MATH_2"/>
    <property type="match status" value="1"/>
</dbReference>
<dbReference type="EMBL" id="JABSTR010000002">
    <property type="protein sequence ID" value="KAH9363619.1"/>
    <property type="molecule type" value="Genomic_DNA"/>
</dbReference>
<dbReference type="AlphaFoldDB" id="A0A9J6FLB3"/>
<organism evidence="3 4">
    <name type="scientific">Haemaphysalis longicornis</name>
    <name type="common">Bush tick</name>
    <dbReference type="NCBI Taxonomy" id="44386"/>
    <lineage>
        <taxon>Eukaryota</taxon>
        <taxon>Metazoa</taxon>
        <taxon>Ecdysozoa</taxon>
        <taxon>Arthropoda</taxon>
        <taxon>Chelicerata</taxon>
        <taxon>Arachnida</taxon>
        <taxon>Acari</taxon>
        <taxon>Parasitiformes</taxon>
        <taxon>Ixodida</taxon>
        <taxon>Ixodoidea</taxon>
        <taxon>Ixodidae</taxon>
        <taxon>Haemaphysalinae</taxon>
        <taxon>Haemaphysalis</taxon>
    </lineage>
</organism>
<dbReference type="PANTHER" id="PTHR24413">
    <property type="entry name" value="SPECKLE-TYPE POZ PROTEIN"/>
    <property type="match status" value="1"/>
</dbReference>
<reference evidence="3 4" key="1">
    <citation type="journal article" date="2020" name="Cell">
        <title>Large-Scale Comparative Analyses of Tick Genomes Elucidate Their Genetic Diversity and Vector Capacities.</title>
        <authorList>
            <consortium name="Tick Genome and Microbiome Consortium (TIGMIC)"/>
            <person name="Jia N."/>
            <person name="Wang J."/>
            <person name="Shi W."/>
            <person name="Du L."/>
            <person name="Sun Y."/>
            <person name="Zhan W."/>
            <person name="Jiang J.F."/>
            <person name="Wang Q."/>
            <person name="Zhang B."/>
            <person name="Ji P."/>
            <person name="Bell-Sakyi L."/>
            <person name="Cui X.M."/>
            <person name="Yuan T.T."/>
            <person name="Jiang B.G."/>
            <person name="Yang W.F."/>
            <person name="Lam T.T."/>
            <person name="Chang Q.C."/>
            <person name="Ding S.J."/>
            <person name="Wang X.J."/>
            <person name="Zhu J.G."/>
            <person name="Ruan X.D."/>
            <person name="Zhao L."/>
            <person name="Wei J.T."/>
            <person name="Ye R.Z."/>
            <person name="Que T.C."/>
            <person name="Du C.H."/>
            <person name="Zhou Y.H."/>
            <person name="Cheng J.X."/>
            <person name="Dai P.F."/>
            <person name="Guo W.B."/>
            <person name="Han X.H."/>
            <person name="Huang E.J."/>
            <person name="Li L.F."/>
            <person name="Wei W."/>
            <person name="Gao Y.C."/>
            <person name="Liu J.Z."/>
            <person name="Shao H.Z."/>
            <person name="Wang X."/>
            <person name="Wang C.C."/>
            <person name="Yang T.C."/>
            <person name="Huo Q.B."/>
            <person name="Li W."/>
            <person name="Chen H.Y."/>
            <person name="Chen S.E."/>
            <person name="Zhou L.G."/>
            <person name="Ni X.B."/>
            <person name="Tian J.H."/>
            <person name="Sheng Y."/>
            <person name="Liu T."/>
            <person name="Pan Y.S."/>
            <person name="Xia L.Y."/>
            <person name="Li J."/>
            <person name="Zhao F."/>
            <person name="Cao W.C."/>
        </authorList>
    </citation>
    <scope>NUCLEOTIDE SEQUENCE [LARGE SCALE GENOMIC DNA]</scope>
    <source>
        <strain evidence="3">HaeL-2018</strain>
    </source>
</reference>
<dbReference type="Pfam" id="PF00651">
    <property type="entry name" value="BTB"/>
    <property type="match status" value="1"/>
</dbReference>
<dbReference type="Gene3D" id="2.60.210.10">
    <property type="entry name" value="Apoptosis, Tumor Necrosis Factor Receptor Associated Protein 2, Chain A"/>
    <property type="match status" value="1"/>
</dbReference>
<dbReference type="InterPro" id="IPR011333">
    <property type="entry name" value="SKP1/BTB/POZ_sf"/>
</dbReference>
<dbReference type="VEuPathDB" id="VectorBase:HLOH_056244"/>
<keyword evidence="4" id="KW-1185">Reference proteome</keyword>
<feature type="domain" description="MATH" evidence="2">
    <location>
        <begin position="16"/>
        <end position="147"/>
    </location>
</feature>
<name>A0A9J6FLB3_HAELO</name>
<proteinExistence type="predicted"/>
<gene>
    <name evidence="3" type="ORF">HPB48_004140</name>
</gene>
<dbReference type="InterPro" id="IPR000210">
    <property type="entry name" value="BTB/POZ_dom"/>
</dbReference>
<dbReference type="SUPFAM" id="SSF54695">
    <property type="entry name" value="POZ domain"/>
    <property type="match status" value="1"/>
</dbReference>
<dbReference type="Gene3D" id="1.25.40.420">
    <property type="match status" value="1"/>
</dbReference>
<evidence type="ECO:0000313" key="3">
    <source>
        <dbReference type="EMBL" id="KAH9363619.1"/>
    </source>
</evidence>
<dbReference type="Gene3D" id="3.30.710.10">
    <property type="entry name" value="Potassium Channel Kv1.1, Chain A"/>
    <property type="match status" value="1"/>
</dbReference>
<feature type="domain" description="BTB" evidence="1">
    <location>
        <begin position="187"/>
        <end position="254"/>
    </location>
</feature>
<evidence type="ECO:0000313" key="4">
    <source>
        <dbReference type="Proteomes" id="UP000821853"/>
    </source>
</evidence>
<dbReference type="PROSITE" id="PS50144">
    <property type="entry name" value="MATH"/>
    <property type="match status" value="1"/>
</dbReference>
<dbReference type="Proteomes" id="UP000821853">
    <property type="component" value="Chromosome 10"/>
</dbReference>
<comment type="caution">
    <text evidence="3">The sequence shown here is derived from an EMBL/GenBank/DDBJ whole genome shotgun (WGS) entry which is preliminary data.</text>
</comment>
<evidence type="ECO:0008006" key="5">
    <source>
        <dbReference type="Google" id="ProtNLM"/>
    </source>
</evidence>
<dbReference type="SUPFAM" id="SSF49599">
    <property type="entry name" value="TRAF domain-like"/>
    <property type="match status" value="1"/>
</dbReference>
<dbReference type="InterPro" id="IPR002083">
    <property type="entry name" value="MATH/TRAF_dom"/>
</dbReference>
<dbReference type="GO" id="GO:0030163">
    <property type="term" value="P:protein catabolic process"/>
    <property type="evidence" value="ECO:0007669"/>
    <property type="project" value="UniProtKB-ARBA"/>
</dbReference>
<dbReference type="InterPro" id="IPR008974">
    <property type="entry name" value="TRAF-like"/>
</dbReference>